<organism evidence="11 12">
    <name type="scientific">Cardiocondyla obscurior</name>
    <dbReference type="NCBI Taxonomy" id="286306"/>
    <lineage>
        <taxon>Eukaryota</taxon>
        <taxon>Metazoa</taxon>
        <taxon>Ecdysozoa</taxon>
        <taxon>Arthropoda</taxon>
        <taxon>Hexapoda</taxon>
        <taxon>Insecta</taxon>
        <taxon>Pterygota</taxon>
        <taxon>Neoptera</taxon>
        <taxon>Endopterygota</taxon>
        <taxon>Hymenoptera</taxon>
        <taxon>Apocrita</taxon>
        <taxon>Aculeata</taxon>
        <taxon>Formicoidea</taxon>
        <taxon>Formicidae</taxon>
        <taxon>Myrmicinae</taxon>
        <taxon>Cardiocondyla</taxon>
    </lineage>
</organism>
<evidence type="ECO:0000256" key="5">
    <source>
        <dbReference type="ARBA" id="ARBA00022725"/>
    </source>
</evidence>
<evidence type="ECO:0000256" key="9">
    <source>
        <dbReference type="ARBA" id="ARBA00023224"/>
    </source>
</evidence>
<keyword evidence="5" id="KW-0552">Olfaction</keyword>
<keyword evidence="3" id="KW-0716">Sensory transduction</keyword>
<reference evidence="11 12" key="1">
    <citation type="submission" date="2023-03" db="EMBL/GenBank/DDBJ databases">
        <title>High recombination rates correlate with genetic variation in Cardiocondyla obscurior ants.</title>
        <authorList>
            <person name="Errbii M."/>
        </authorList>
    </citation>
    <scope>NUCLEOTIDE SEQUENCE [LARGE SCALE GENOMIC DNA]</scope>
    <source>
        <strain evidence="11">Alpha-2009</strain>
        <tissue evidence="11">Whole body</tissue>
    </source>
</reference>
<feature type="transmembrane region" description="Helical" evidence="10">
    <location>
        <begin position="81"/>
        <end position="98"/>
    </location>
</feature>
<protein>
    <submittedName>
        <fullName evidence="11">Uncharacterized protein</fullName>
    </submittedName>
</protein>
<keyword evidence="12" id="KW-1185">Reference proteome</keyword>
<dbReference type="Pfam" id="PF02949">
    <property type="entry name" value="7tm_6"/>
    <property type="match status" value="1"/>
</dbReference>
<dbReference type="GO" id="GO:0004984">
    <property type="term" value="F:olfactory receptor activity"/>
    <property type="evidence" value="ECO:0007669"/>
    <property type="project" value="InterPro"/>
</dbReference>
<dbReference type="InterPro" id="IPR004117">
    <property type="entry name" value="7tm6_olfct_rcpt"/>
</dbReference>
<keyword evidence="9" id="KW-0807">Transducer</keyword>
<keyword evidence="7 10" id="KW-0472">Membrane</keyword>
<keyword evidence="2" id="KW-1003">Cell membrane</keyword>
<evidence type="ECO:0000256" key="1">
    <source>
        <dbReference type="ARBA" id="ARBA00004651"/>
    </source>
</evidence>
<evidence type="ECO:0000256" key="3">
    <source>
        <dbReference type="ARBA" id="ARBA00022606"/>
    </source>
</evidence>
<name>A0AAW2GDX7_9HYME</name>
<evidence type="ECO:0000256" key="6">
    <source>
        <dbReference type="ARBA" id="ARBA00022989"/>
    </source>
</evidence>
<dbReference type="Proteomes" id="UP001430953">
    <property type="component" value="Unassembled WGS sequence"/>
</dbReference>
<evidence type="ECO:0000256" key="2">
    <source>
        <dbReference type="ARBA" id="ARBA00022475"/>
    </source>
</evidence>
<evidence type="ECO:0000256" key="10">
    <source>
        <dbReference type="SAM" id="Phobius"/>
    </source>
</evidence>
<keyword evidence="6 10" id="KW-1133">Transmembrane helix</keyword>
<dbReference type="EMBL" id="JADYXP020000004">
    <property type="protein sequence ID" value="KAL0126414.1"/>
    <property type="molecule type" value="Genomic_DNA"/>
</dbReference>
<dbReference type="GO" id="GO:0007165">
    <property type="term" value="P:signal transduction"/>
    <property type="evidence" value="ECO:0007669"/>
    <property type="project" value="UniProtKB-KW"/>
</dbReference>
<dbReference type="GO" id="GO:0005549">
    <property type="term" value="F:odorant binding"/>
    <property type="evidence" value="ECO:0007669"/>
    <property type="project" value="InterPro"/>
</dbReference>
<gene>
    <name evidence="11" type="ORF">PUN28_005054</name>
</gene>
<evidence type="ECO:0000256" key="7">
    <source>
        <dbReference type="ARBA" id="ARBA00023136"/>
    </source>
</evidence>
<accession>A0AAW2GDX7</accession>
<evidence type="ECO:0000313" key="12">
    <source>
        <dbReference type="Proteomes" id="UP001430953"/>
    </source>
</evidence>
<dbReference type="PANTHER" id="PTHR21137:SF35">
    <property type="entry name" value="ODORANT RECEPTOR 19A-RELATED"/>
    <property type="match status" value="1"/>
</dbReference>
<dbReference type="PANTHER" id="PTHR21137">
    <property type="entry name" value="ODORANT RECEPTOR"/>
    <property type="match status" value="1"/>
</dbReference>
<proteinExistence type="predicted"/>
<feature type="transmembrane region" description="Helical" evidence="10">
    <location>
        <begin position="6"/>
        <end position="33"/>
    </location>
</feature>
<dbReference type="AlphaFoldDB" id="A0AAW2GDX7"/>
<evidence type="ECO:0000313" key="11">
    <source>
        <dbReference type="EMBL" id="KAL0126414.1"/>
    </source>
</evidence>
<dbReference type="GO" id="GO:0005886">
    <property type="term" value="C:plasma membrane"/>
    <property type="evidence" value="ECO:0007669"/>
    <property type="project" value="UniProtKB-SubCell"/>
</dbReference>
<evidence type="ECO:0000256" key="8">
    <source>
        <dbReference type="ARBA" id="ARBA00023170"/>
    </source>
</evidence>
<comment type="caution">
    <text evidence="11">The sequence shown here is derived from an EMBL/GenBank/DDBJ whole genome shotgun (WGS) entry which is preliminary data.</text>
</comment>
<evidence type="ECO:0000256" key="4">
    <source>
        <dbReference type="ARBA" id="ARBA00022692"/>
    </source>
</evidence>
<keyword evidence="8" id="KW-0675">Receptor</keyword>
<keyword evidence="4 10" id="KW-0812">Transmembrane</keyword>
<comment type="subcellular location">
    <subcellularLocation>
        <location evidence="1">Cell membrane</location>
        <topology evidence="1">Multi-pass membrane protein</topology>
    </subcellularLocation>
</comment>
<sequence>MNNTFITVIIILTHIIYLFVGNFGGQIIINNGADLYQATYNALWYRAPVSTQKLLLFIMKKASTYISLSYFDILVASLQDFATVMSMALSYFMVIYSVQQK</sequence>